<dbReference type="Pfam" id="PF05016">
    <property type="entry name" value="ParE_toxin"/>
    <property type="match status" value="1"/>
</dbReference>
<keyword evidence="3" id="KW-1185">Reference proteome</keyword>
<dbReference type="RefSeq" id="WP_190446092.1">
    <property type="nucleotide sequence ID" value="NZ_JAMPLM010000082.1"/>
</dbReference>
<dbReference type="Gene3D" id="3.30.2310.20">
    <property type="entry name" value="RelE-like"/>
    <property type="match status" value="1"/>
</dbReference>
<reference evidence="2 3" key="1">
    <citation type="submission" date="2022-04" db="EMBL/GenBank/DDBJ databases">
        <title>Positive selection, recombination, and allopatry shape intraspecific diversity of widespread and dominant cyanobacteria.</title>
        <authorList>
            <person name="Wei J."/>
            <person name="Shu W."/>
            <person name="Hu C."/>
        </authorList>
    </citation>
    <scope>NUCLEOTIDE SEQUENCE [LARGE SCALE GENOMIC DNA]</scope>
    <source>
        <strain evidence="2 3">AS-A4</strain>
    </source>
</reference>
<comment type="caution">
    <text evidence="2">The sequence shown here is derived from an EMBL/GenBank/DDBJ whole genome shotgun (WGS) entry which is preliminary data.</text>
</comment>
<name>A0ABV0KTY9_9CYAN</name>
<protein>
    <submittedName>
        <fullName evidence="2">Type II toxin-antitoxin system RelE/ParE family toxin</fullName>
    </submittedName>
</protein>
<keyword evidence="1" id="KW-1277">Toxin-antitoxin system</keyword>
<dbReference type="EMBL" id="JAMPLM010000082">
    <property type="protein sequence ID" value="MEP1062711.1"/>
    <property type="molecule type" value="Genomic_DNA"/>
</dbReference>
<gene>
    <name evidence="2" type="ORF">NDI38_30515</name>
</gene>
<evidence type="ECO:0000313" key="3">
    <source>
        <dbReference type="Proteomes" id="UP001476950"/>
    </source>
</evidence>
<dbReference type="Proteomes" id="UP001476950">
    <property type="component" value="Unassembled WGS sequence"/>
</dbReference>
<dbReference type="InterPro" id="IPR035093">
    <property type="entry name" value="RelE/ParE_toxin_dom_sf"/>
</dbReference>
<proteinExistence type="predicted"/>
<sequence length="41" mass="4819">MVQPWRGCARGGDYRALYAIQDDVLIVLVIKIKHRREVYES</sequence>
<accession>A0ABV0KTY9</accession>
<evidence type="ECO:0000313" key="2">
    <source>
        <dbReference type="EMBL" id="MEP1062711.1"/>
    </source>
</evidence>
<evidence type="ECO:0000256" key="1">
    <source>
        <dbReference type="ARBA" id="ARBA00022649"/>
    </source>
</evidence>
<dbReference type="SUPFAM" id="SSF143011">
    <property type="entry name" value="RelE-like"/>
    <property type="match status" value="1"/>
</dbReference>
<dbReference type="InterPro" id="IPR007712">
    <property type="entry name" value="RelE/ParE_toxin"/>
</dbReference>
<organism evidence="2 3">
    <name type="scientific">Stenomitos frigidus AS-A4</name>
    <dbReference type="NCBI Taxonomy" id="2933935"/>
    <lineage>
        <taxon>Bacteria</taxon>
        <taxon>Bacillati</taxon>
        <taxon>Cyanobacteriota</taxon>
        <taxon>Cyanophyceae</taxon>
        <taxon>Leptolyngbyales</taxon>
        <taxon>Leptolyngbyaceae</taxon>
        <taxon>Stenomitos</taxon>
    </lineage>
</organism>